<evidence type="ECO:0000256" key="1">
    <source>
        <dbReference type="ARBA" id="ARBA00022679"/>
    </source>
</evidence>
<keyword evidence="1 4" id="KW-0808">Transferase</keyword>
<dbReference type="Proteomes" id="UP000594464">
    <property type="component" value="Chromosome"/>
</dbReference>
<evidence type="ECO:0000256" key="2">
    <source>
        <dbReference type="ARBA" id="ARBA00023315"/>
    </source>
</evidence>
<dbReference type="InterPro" id="IPR050832">
    <property type="entry name" value="Bact_Acetyltransf"/>
</dbReference>
<dbReference type="GO" id="GO:0016747">
    <property type="term" value="F:acyltransferase activity, transferring groups other than amino-acyl groups"/>
    <property type="evidence" value="ECO:0007669"/>
    <property type="project" value="InterPro"/>
</dbReference>
<dbReference type="AlphaFoldDB" id="A0A7T0C2C1"/>
<dbReference type="Pfam" id="PF00583">
    <property type="entry name" value="Acetyltransf_1"/>
    <property type="match status" value="1"/>
</dbReference>
<evidence type="ECO:0000313" key="4">
    <source>
        <dbReference type="EMBL" id="QPJ65264.1"/>
    </source>
</evidence>
<dbReference type="SUPFAM" id="SSF55729">
    <property type="entry name" value="Acyl-CoA N-acyltransferases (Nat)"/>
    <property type="match status" value="1"/>
</dbReference>
<dbReference type="EMBL" id="CP048620">
    <property type="protein sequence ID" value="QPJ65264.1"/>
    <property type="molecule type" value="Genomic_DNA"/>
</dbReference>
<dbReference type="KEGG" id="nva:G3M78_07635"/>
<dbReference type="InterPro" id="IPR016181">
    <property type="entry name" value="Acyl_CoA_acyltransferase"/>
</dbReference>
<dbReference type="CDD" id="cd04301">
    <property type="entry name" value="NAT_SF"/>
    <property type="match status" value="1"/>
</dbReference>
<dbReference type="InterPro" id="IPR000182">
    <property type="entry name" value="GNAT_dom"/>
</dbReference>
<feature type="domain" description="N-acetyltransferase" evidence="3">
    <location>
        <begin position="4"/>
        <end position="146"/>
    </location>
</feature>
<evidence type="ECO:0000259" key="3">
    <source>
        <dbReference type="PROSITE" id="PS51186"/>
    </source>
</evidence>
<gene>
    <name evidence="4" type="ORF">G3M78_07635</name>
</gene>
<dbReference type="PROSITE" id="PS51186">
    <property type="entry name" value="GNAT"/>
    <property type="match status" value="1"/>
</dbReference>
<name>A0A7T0C2C1_9BACT</name>
<proteinExistence type="predicted"/>
<dbReference type="PANTHER" id="PTHR43877">
    <property type="entry name" value="AMINOALKYLPHOSPHONATE N-ACETYLTRANSFERASE-RELATED-RELATED"/>
    <property type="match status" value="1"/>
</dbReference>
<reference evidence="5" key="1">
    <citation type="submission" date="2020-02" db="EMBL/GenBank/DDBJ databases">
        <title>Genomic and physiological characterization of two novel Nitrospinaceae genera.</title>
        <authorList>
            <person name="Mueller A.J."/>
            <person name="Jung M.-Y."/>
            <person name="Strachan C.R."/>
            <person name="Herbold C.W."/>
            <person name="Kirkegaard R.H."/>
            <person name="Daims H."/>
        </authorList>
    </citation>
    <scope>NUCLEOTIDE SEQUENCE [LARGE SCALE GENOMIC DNA]</scope>
</reference>
<protein>
    <submittedName>
        <fullName evidence="4">GNAT family N-acetyltransferase</fullName>
    </submittedName>
</protein>
<sequence>MKPCRIRLAIPADFETCALIFTRAWNCSLPEKPKQVTVDDIILLTEGELVHVAERGGKVAGFISVWEPESFIHHLYVDPEFWGMGIGTELVDFMASLTRGRPLGLKCKVGNKLAMAFYRARGFVETDERGEDEYGPWARLLRVSNPERQPMRSLKPYD</sequence>
<accession>A0A7T0C2C1</accession>
<keyword evidence="2" id="KW-0012">Acyltransferase</keyword>
<organism evidence="4 5">
    <name type="scientific">Candidatus Nitrohelix vancouverensis</name>
    <dbReference type="NCBI Taxonomy" id="2705534"/>
    <lineage>
        <taxon>Bacteria</taxon>
        <taxon>Pseudomonadati</taxon>
        <taxon>Nitrospinota/Tectimicrobiota group</taxon>
        <taxon>Nitrospinota</taxon>
        <taxon>Nitrospinia</taxon>
        <taxon>Nitrospinales</taxon>
        <taxon>Nitrospinaceae</taxon>
        <taxon>Candidatus Nitrohelix</taxon>
    </lineage>
</organism>
<evidence type="ECO:0000313" key="5">
    <source>
        <dbReference type="Proteomes" id="UP000594464"/>
    </source>
</evidence>
<dbReference type="Gene3D" id="3.40.630.30">
    <property type="match status" value="1"/>
</dbReference>